<keyword evidence="2" id="KW-1185">Reference proteome</keyword>
<proteinExistence type="predicted"/>
<dbReference type="SUPFAM" id="SSF52087">
    <property type="entry name" value="CRAL/TRIO domain"/>
    <property type="match status" value="1"/>
</dbReference>
<reference evidence="1" key="1">
    <citation type="submission" date="2022-01" db="UniProtKB">
        <authorList>
            <consortium name="EnsemblMetazoa"/>
        </authorList>
    </citation>
    <scope>IDENTIFICATION</scope>
</reference>
<evidence type="ECO:0008006" key="3">
    <source>
        <dbReference type="Google" id="ProtNLM"/>
    </source>
</evidence>
<sequence>MITLFMRGSNESVISSRWMINKHIAYGSGKGANIINPSQYAFPYHPEEVKILRSLIKQVRIIIMKQDIIPSELTDHQIAEFINVKLCPLKTAILMSKHFSFKQLYPEIFAKRGCNDDTDLGIARTMLTIAPLPITTKDGYQMIYVRFEKFEKLSTAILPCCRYIALAMEALPISTGLIPGHIILFDFSHVKNEYFGILKIVEYQNMLNYIQEGSLLNIKQILMFSRKEFKLFQFLEYLEPLFENGFMNKVLFCQLGIKELALIIGKDKLPRDLGGNIGTVKEYEECFYRVIVRTRKWIYKNQEKCTLINGY</sequence>
<dbReference type="GeneID" id="106672739"/>
<organism evidence="1 2">
    <name type="scientific">Cimex lectularius</name>
    <name type="common">Bed bug</name>
    <name type="synonym">Acanthia lectularia</name>
    <dbReference type="NCBI Taxonomy" id="79782"/>
    <lineage>
        <taxon>Eukaryota</taxon>
        <taxon>Metazoa</taxon>
        <taxon>Ecdysozoa</taxon>
        <taxon>Arthropoda</taxon>
        <taxon>Hexapoda</taxon>
        <taxon>Insecta</taxon>
        <taxon>Pterygota</taxon>
        <taxon>Neoptera</taxon>
        <taxon>Paraneoptera</taxon>
        <taxon>Hemiptera</taxon>
        <taxon>Heteroptera</taxon>
        <taxon>Panheteroptera</taxon>
        <taxon>Cimicomorpha</taxon>
        <taxon>Cimicidae</taxon>
        <taxon>Cimex</taxon>
    </lineage>
</organism>
<evidence type="ECO:0000313" key="1">
    <source>
        <dbReference type="EnsemblMetazoa" id="XP_024084222.1"/>
    </source>
</evidence>
<accession>A0A8I6SNX7</accession>
<dbReference type="Gene3D" id="3.40.525.10">
    <property type="entry name" value="CRAL-TRIO lipid binding domain"/>
    <property type="match status" value="1"/>
</dbReference>
<name>A0A8I6SNX7_CIMLE</name>
<dbReference type="KEGG" id="clec:106672739"/>
<dbReference type="InterPro" id="IPR036865">
    <property type="entry name" value="CRAL-TRIO_dom_sf"/>
</dbReference>
<dbReference type="RefSeq" id="XP_024084222.1">
    <property type="nucleotide sequence ID" value="XM_024228454.1"/>
</dbReference>
<dbReference type="AlphaFoldDB" id="A0A8I6SNX7"/>
<dbReference type="EnsemblMetazoa" id="XM_024228454.1">
    <property type="protein sequence ID" value="XP_024084222.1"/>
    <property type="gene ID" value="LOC106672739"/>
</dbReference>
<dbReference type="EnsemblMetazoa" id="XM_024228455.1">
    <property type="protein sequence ID" value="XP_024084223.1"/>
    <property type="gene ID" value="LOC106672739"/>
</dbReference>
<dbReference type="Proteomes" id="UP000494040">
    <property type="component" value="Unassembled WGS sequence"/>
</dbReference>
<protein>
    <recommendedName>
        <fullName evidence="3">CRAL-TRIO domain-containing protein</fullName>
    </recommendedName>
</protein>
<evidence type="ECO:0000313" key="2">
    <source>
        <dbReference type="Proteomes" id="UP000494040"/>
    </source>
</evidence>
<dbReference type="RefSeq" id="XP_024084223.1">
    <property type="nucleotide sequence ID" value="XM_024228455.1"/>
</dbReference>